<feature type="transmembrane region" description="Helical" evidence="1">
    <location>
        <begin position="6"/>
        <end position="31"/>
    </location>
</feature>
<accession>A0A9D7XJ28</accession>
<dbReference type="EMBL" id="JADKIO010000012">
    <property type="protein sequence ID" value="MBK9797927.1"/>
    <property type="molecule type" value="Genomic_DNA"/>
</dbReference>
<dbReference type="AlphaFoldDB" id="A0A9D7XJ28"/>
<organism evidence="2 3">
    <name type="scientific">Candidatus Geothrix skivensis</name>
    <dbReference type="NCBI Taxonomy" id="2954439"/>
    <lineage>
        <taxon>Bacteria</taxon>
        <taxon>Pseudomonadati</taxon>
        <taxon>Acidobacteriota</taxon>
        <taxon>Holophagae</taxon>
        <taxon>Holophagales</taxon>
        <taxon>Holophagaceae</taxon>
        <taxon>Geothrix</taxon>
    </lineage>
</organism>
<proteinExistence type="predicted"/>
<comment type="caution">
    <text evidence="2">The sequence shown here is derived from an EMBL/GenBank/DDBJ whole genome shotgun (WGS) entry which is preliminary data.</text>
</comment>
<keyword evidence="1" id="KW-1133">Transmembrane helix</keyword>
<gene>
    <name evidence="2" type="ORF">IPP58_15875</name>
</gene>
<name>A0A9D7XJ28_9BACT</name>
<dbReference type="Proteomes" id="UP000886657">
    <property type="component" value="Unassembled WGS sequence"/>
</dbReference>
<evidence type="ECO:0000313" key="2">
    <source>
        <dbReference type="EMBL" id="MBK9797927.1"/>
    </source>
</evidence>
<protein>
    <submittedName>
        <fullName evidence="2">Uncharacterized protein</fullName>
    </submittedName>
</protein>
<evidence type="ECO:0000256" key="1">
    <source>
        <dbReference type="SAM" id="Phobius"/>
    </source>
</evidence>
<evidence type="ECO:0000313" key="3">
    <source>
        <dbReference type="Proteomes" id="UP000886657"/>
    </source>
</evidence>
<reference evidence="2" key="1">
    <citation type="submission" date="2020-10" db="EMBL/GenBank/DDBJ databases">
        <title>Connecting structure to function with the recovery of over 1000 high-quality activated sludge metagenome-assembled genomes encoding full-length rRNA genes using long-read sequencing.</title>
        <authorList>
            <person name="Singleton C.M."/>
            <person name="Petriglieri F."/>
            <person name="Kristensen J.M."/>
            <person name="Kirkegaard R.H."/>
            <person name="Michaelsen T.Y."/>
            <person name="Andersen M.H."/>
            <person name="Karst S.M."/>
            <person name="Dueholm M.S."/>
            <person name="Nielsen P.H."/>
            <person name="Albertsen M."/>
        </authorList>
    </citation>
    <scope>NUCLEOTIDE SEQUENCE</scope>
    <source>
        <strain evidence="2">Skiv_18-Q3-R9-52_MAXAC.067</strain>
    </source>
</reference>
<keyword evidence="1" id="KW-0812">Transmembrane</keyword>
<keyword evidence="1" id="KW-0472">Membrane</keyword>
<sequence>MASKVGKWIAIGCGGLLVLGLAGGAALYFLVWQPAKTKLVAAGVNFSGDAKQLASSLLVAGLKQAQPKIMQALPANERAEVEAALTQLDQHASKLKGEDFKQLSDAFQAFTQAIKANGGTPTPEAAHQLGEDLKRIAARLKRS</sequence>